<dbReference type="AlphaFoldDB" id="A0A2P7AZ98"/>
<sequence>MTTSGILRIVESVQGMAKTVRRYCRLPEAITSAMRPRKALPIIKSGVLLYAATLQPLSRAIFFQMTCKRL</sequence>
<evidence type="ECO:0000313" key="1">
    <source>
        <dbReference type="EMBL" id="PSH59555.1"/>
    </source>
</evidence>
<dbReference type="EMBL" id="PGGN01000001">
    <property type="protein sequence ID" value="PSH59555.1"/>
    <property type="molecule type" value="Genomic_DNA"/>
</dbReference>
<proteinExistence type="predicted"/>
<keyword evidence="2" id="KW-1185">Reference proteome</keyword>
<comment type="caution">
    <text evidence="1">The sequence shown here is derived from an EMBL/GenBank/DDBJ whole genome shotgun (WGS) entry which is preliminary data.</text>
</comment>
<protein>
    <submittedName>
        <fullName evidence="1">Uncharacterized protein</fullName>
    </submittedName>
</protein>
<name>A0A2P7AZ98_9HYPH</name>
<dbReference type="Proteomes" id="UP000241158">
    <property type="component" value="Unassembled WGS sequence"/>
</dbReference>
<gene>
    <name evidence="1" type="ORF">CU100_01855</name>
</gene>
<accession>A0A2P7AZ98</accession>
<reference evidence="2" key="1">
    <citation type="submission" date="2017-11" db="EMBL/GenBank/DDBJ databases">
        <authorList>
            <person name="Kuznetsova I."/>
            <person name="Sazanova A."/>
            <person name="Chirak E."/>
            <person name="Safronova V."/>
            <person name="Willems A."/>
        </authorList>
    </citation>
    <scope>NUCLEOTIDE SEQUENCE [LARGE SCALE GENOMIC DNA]</scope>
    <source>
        <strain evidence="2">PEPV15</strain>
    </source>
</reference>
<evidence type="ECO:0000313" key="2">
    <source>
        <dbReference type="Proteomes" id="UP000241158"/>
    </source>
</evidence>
<organism evidence="1 2">
    <name type="scientific">Phyllobacterium endophyticum</name>
    <dbReference type="NCBI Taxonomy" id="1149773"/>
    <lineage>
        <taxon>Bacteria</taxon>
        <taxon>Pseudomonadati</taxon>
        <taxon>Pseudomonadota</taxon>
        <taxon>Alphaproteobacteria</taxon>
        <taxon>Hyphomicrobiales</taxon>
        <taxon>Phyllobacteriaceae</taxon>
        <taxon>Phyllobacterium</taxon>
    </lineage>
</organism>